<evidence type="ECO:0000256" key="8">
    <source>
        <dbReference type="ARBA" id="ARBA00048679"/>
    </source>
</evidence>
<evidence type="ECO:0000256" key="10">
    <source>
        <dbReference type="SAM" id="SignalP"/>
    </source>
</evidence>
<evidence type="ECO:0000256" key="6">
    <source>
        <dbReference type="ARBA" id="ARBA00022840"/>
    </source>
</evidence>
<name>A0A1D2NKP7_ORCCI</name>
<feature type="domain" description="Protein kinase" evidence="11">
    <location>
        <begin position="304"/>
        <end position="588"/>
    </location>
</feature>
<gene>
    <name evidence="12" type="ORF">Ocin01_00892</name>
</gene>
<comment type="caution">
    <text evidence="12">The sequence shown here is derived from an EMBL/GenBank/DDBJ whole genome shotgun (WGS) entry which is preliminary data.</text>
</comment>
<evidence type="ECO:0000256" key="4">
    <source>
        <dbReference type="ARBA" id="ARBA00022741"/>
    </source>
</evidence>
<evidence type="ECO:0000313" key="13">
    <source>
        <dbReference type="Proteomes" id="UP000094527"/>
    </source>
</evidence>
<dbReference type="Proteomes" id="UP000094527">
    <property type="component" value="Unassembled WGS sequence"/>
</dbReference>
<comment type="catalytic activity">
    <reaction evidence="8">
        <text>L-seryl-[protein] + ATP = O-phospho-L-seryl-[protein] + ADP + H(+)</text>
        <dbReference type="Rhea" id="RHEA:17989"/>
        <dbReference type="Rhea" id="RHEA-COMP:9863"/>
        <dbReference type="Rhea" id="RHEA-COMP:11604"/>
        <dbReference type="ChEBI" id="CHEBI:15378"/>
        <dbReference type="ChEBI" id="CHEBI:29999"/>
        <dbReference type="ChEBI" id="CHEBI:30616"/>
        <dbReference type="ChEBI" id="CHEBI:83421"/>
        <dbReference type="ChEBI" id="CHEBI:456216"/>
        <dbReference type="EC" id="2.7.11.1"/>
    </reaction>
</comment>
<dbReference type="GO" id="GO:0004674">
    <property type="term" value="F:protein serine/threonine kinase activity"/>
    <property type="evidence" value="ECO:0007669"/>
    <property type="project" value="UniProtKB-KW"/>
</dbReference>
<dbReference type="InterPro" id="IPR008271">
    <property type="entry name" value="Ser/Thr_kinase_AS"/>
</dbReference>
<protein>
    <recommendedName>
        <fullName evidence="1">non-specific serine/threonine protein kinase</fullName>
        <ecNumber evidence="1">2.7.11.1</ecNumber>
    </recommendedName>
</protein>
<dbReference type="InterPro" id="IPR000719">
    <property type="entry name" value="Prot_kinase_dom"/>
</dbReference>
<evidence type="ECO:0000256" key="7">
    <source>
        <dbReference type="ARBA" id="ARBA00047899"/>
    </source>
</evidence>
<dbReference type="GO" id="GO:0005524">
    <property type="term" value="F:ATP binding"/>
    <property type="evidence" value="ECO:0007669"/>
    <property type="project" value="UniProtKB-UniRule"/>
</dbReference>
<evidence type="ECO:0000256" key="3">
    <source>
        <dbReference type="ARBA" id="ARBA00022679"/>
    </source>
</evidence>
<dbReference type="AlphaFoldDB" id="A0A1D2NKP7"/>
<dbReference type="PANTHER" id="PTHR45998">
    <property type="entry name" value="SERINE/THREONINE-PROTEIN KINASE 16"/>
    <property type="match status" value="1"/>
</dbReference>
<dbReference type="InterPro" id="IPR017441">
    <property type="entry name" value="Protein_kinase_ATP_BS"/>
</dbReference>
<feature type="signal peptide" evidence="10">
    <location>
        <begin position="1"/>
        <end position="24"/>
    </location>
</feature>
<comment type="catalytic activity">
    <reaction evidence="7">
        <text>L-threonyl-[protein] + ATP = O-phospho-L-threonyl-[protein] + ADP + H(+)</text>
        <dbReference type="Rhea" id="RHEA:46608"/>
        <dbReference type="Rhea" id="RHEA-COMP:11060"/>
        <dbReference type="Rhea" id="RHEA-COMP:11605"/>
        <dbReference type="ChEBI" id="CHEBI:15378"/>
        <dbReference type="ChEBI" id="CHEBI:30013"/>
        <dbReference type="ChEBI" id="CHEBI:30616"/>
        <dbReference type="ChEBI" id="CHEBI:61977"/>
        <dbReference type="ChEBI" id="CHEBI:456216"/>
        <dbReference type="EC" id="2.7.11.1"/>
    </reaction>
</comment>
<keyword evidence="2" id="KW-0723">Serine/threonine-protein kinase</keyword>
<dbReference type="PROSITE" id="PS50011">
    <property type="entry name" value="PROTEIN_KINASE_DOM"/>
    <property type="match status" value="1"/>
</dbReference>
<organism evidence="12 13">
    <name type="scientific">Orchesella cincta</name>
    <name type="common">Springtail</name>
    <name type="synonym">Podura cincta</name>
    <dbReference type="NCBI Taxonomy" id="48709"/>
    <lineage>
        <taxon>Eukaryota</taxon>
        <taxon>Metazoa</taxon>
        <taxon>Ecdysozoa</taxon>
        <taxon>Arthropoda</taxon>
        <taxon>Hexapoda</taxon>
        <taxon>Collembola</taxon>
        <taxon>Entomobryomorpha</taxon>
        <taxon>Entomobryoidea</taxon>
        <taxon>Orchesellidae</taxon>
        <taxon>Orchesellinae</taxon>
        <taxon>Orchesella</taxon>
    </lineage>
</organism>
<sequence>MDNFVKMQLYLVALLCIFNQKALYTSCVVIEVDTTSKLQAALRNVQPGDTVVLAETEFYGFFRAEVDGTPENPIVIEGTANSVLTSWSSAFNLEASWYILKDFTIANAKKGILIDGGNFNILDNLTVHSIEEEGVHFRLFSSDNVVKNCHIYNTGTTRPGYGEGVYIGQDYSKWSSPSDPDKCDRNSIINNRIGPCGGENIDIKEGTCCGVIQGNYFIGSAMSNVNSDDSWVDVKGSDYEIIDNEGFYTIKDGYQVRTHMPEGGVSELKACCKNSKMNSIGLNLIMRLGCLCSKERLKINGKTYFVRDKLGEGGFSTVELIEDATNHELYALKRIRCHSTEDQRIAMSEVEAHKTVRHSGVLELLDYDLRGKSDPLEDTTSEVLIVLPYYPRGTLAHELSRRESRKMHFTEREVLRLFHAICTAVTAFHSVQPHPLAHRDLKPANVLLDDRYNPVIMDLGSVTKARVHITNVTEARRHEEMASERTSMPYRAPELFNIPSQIDIDERTDTWSLGCILFALCFFKSPYDIVYERNDSVALAIVSGKIDIPQDSPFSDGMHDLIRYILVLDHTQRPHLQEILQKVKDLEMKNEGCV</sequence>
<dbReference type="EMBL" id="LJIJ01000016">
    <property type="protein sequence ID" value="ODN05799.1"/>
    <property type="molecule type" value="Genomic_DNA"/>
</dbReference>
<evidence type="ECO:0000256" key="1">
    <source>
        <dbReference type="ARBA" id="ARBA00012513"/>
    </source>
</evidence>
<evidence type="ECO:0000313" key="12">
    <source>
        <dbReference type="EMBL" id="ODN05799.1"/>
    </source>
</evidence>
<evidence type="ECO:0000259" key="11">
    <source>
        <dbReference type="PROSITE" id="PS50011"/>
    </source>
</evidence>
<feature type="chain" id="PRO_5008905686" description="non-specific serine/threonine protein kinase" evidence="10">
    <location>
        <begin position="25"/>
        <end position="594"/>
    </location>
</feature>
<evidence type="ECO:0000256" key="2">
    <source>
        <dbReference type="ARBA" id="ARBA00022527"/>
    </source>
</evidence>
<dbReference type="PROSITE" id="PS00108">
    <property type="entry name" value="PROTEIN_KINASE_ST"/>
    <property type="match status" value="1"/>
</dbReference>
<dbReference type="PROSITE" id="PS00107">
    <property type="entry name" value="PROTEIN_KINASE_ATP"/>
    <property type="match status" value="1"/>
</dbReference>
<dbReference type="InterPro" id="IPR012334">
    <property type="entry name" value="Pectin_lyas_fold"/>
</dbReference>
<dbReference type="EC" id="2.7.11.1" evidence="1"/>
<keyword evidence="3" id="KW-0808">Transferase</keyword>
<dbReference type="InterPro" id="IPR011009">
    <property type="entry name" value="Kinase-like_dom_sf"/>
</dbReference>
<keyword evidence="13" id="KW-1185">Reference proteome</keyword>
<dbReference type="STRING" id="48709.A0A1D2NKP7"/>
<dbReference type="SUPFAM" id="SSF51126">
    <property type="entry name" value="Pectin lyase-like"/>
    <property type="match status" value="1"/>
</dbReference>
<dbReference type="SMART" id="SM00220">
    <property type="entry name" value="S_TKc"/>
    <property type="match status" value="1"/>
</dbReference>
<accession>A0A1D2NKP7</accession>
<dbReference type="InterPro" id="IPR052239">
    <property type="entry name" value="Ser/Thr-specific_kinases"/>
</dbReference>
<keyword evidence="6 9" id="KW-0067">ATP-binding</keyword>
<dbReference type="Gene3D" id="1.10.510.10">
    <property type="entry name" value="Transferase(Phosphotransferase) domain 1"/>
    <property type="match status" value="1"/>
</dbReference>
<proteinExistence type="predicted"/>
<evidence type="ECO:0000256" key="5">
    <source>
        <dbReference type="ARBA" id="ARBA00022777"/>
    </source>
</evidence>
<dbReference type="InterPro" id="IPR011050">
    <property type="entry name" value="Pectin_lyase_fold/virulence"/>
</dbReference>
<dbReference type="GO" id="GO:0005794">
    <property type="term" value="C:Golgi apparatus"/>
    <property type="evidence" value="ECO:0007669"/>
    <property type="project" value="TreeGrafter"/>
</dbReference>
<dbReference type="SUPFAM" id="SSF56112">
    <property type="entry name" value="Protein kinase-like (PK-like)"/>
    <property type="match status" value="1"/>
</dbReference>
<dbReference type="Pfam" id="PF00069">
    <property type="entry name" value="Pkinase"/>
    <property type="match status" value="1"/>
</dbReference>
<reference evidence="12 13" key="1">
    <citation type="journal article" date="2016" name="Genome Biol. Evol.">
        <title>Gene Family Evolution Reflects Adaptation to Soil Environmental Stressors in the Genome of the Collembolan Orchesella cincta.</title>
        <authorList>
            <person name="Faddeeva-Vakhrusheva A."/>
            <person name="Derks M.F."/>
            <person name="Anvar S.Y."/>
            <person name="Agamennone V."/>
            <person name="Suring W."/>
            <person name="Smit S."/>
            <person name="van Straalen N.M."/>
            <person name="Roelofs D."/>
        </authorList>
    </citation>
    <scope>NUCLEOTIDE SEQUENCE [LARGE SCALE GENOMIC DNA]</scope>
    <source>
        <tissue evidence="12">Mixed pool</tissue>
    </source>
</reference>
<dbReference type="PANTHER" id="PTHR45998:SF2">
    <property type="entry name" value="SERINE_THREONINE-PROTEIN KINASE 16"/>
    <property type="match status" value="1"/>
</dbReference>
<keyword evidence="4 9" id="KW-0547">Nucleotide-binding</keyword>
<evidence type="ECO:0000256" key="9">
    <source>
        <dbReference type="PROSITE-ProRule" id="PRU10141"/>
    </source>
</evidence>
<keyword evidence="5 12" id="KW-0418">Kinase</keyword>
<dbReference type="Gene3D" id="2.160.20.10">
    <property type="entry name" value="Single-stranded right-handed beta-helix, Pectin lyase-like"/>
    <property type="match status" value="1"/>
</dbReference>
<keyword evidence="10" id="KW-0732">Signal</keyword>
<feature type="binding site" evidence="9">
    <location>
        <position position="333"/>
    </location>
    <ligand>
        <name>ATP</name>
        <dbReference type="ChEBI" id="CHEBI:30616"/>
    </ligand>
</feature>
<dbReference type="OrthoDB" id="248923at2759"/>